<gene>
    <name evidence="1" type="ORF">ABMA28_008229</name>
</gene>
<reference evidence="1 2" key="1">
    <citation type="submission" date="2024-06" db="EMBL/GenBank/DDBJ databases">
        <title>A chromosome-level genome assembly of beet webworm, Loxostege sticticalis.</title>
        <authorList>
            <person name="Zhang Y."/>
        </authorList>
    </citation>
    <scope>NUCLEOTIDE SEQUENCE [LARGE SCALE GENOMIC DNA]</scope>
    <source>
        <strain evidence="1">AQ028</strain>
        <tissue evidence="1">Male pupae</tissue>
    </source>
</reference>
<organism evidence="1 2">
    <name type="scientific">Loxostege sticticalis</name>
    <name type="common">Beet webworm moth</name>
    <dbReference type="NCBI Taxonomy" id="481309"/>
    <lineage>
        <taxon>Eukaryota</taxon>
        <taxon>Metazoa</taxon>
        <taxon>Ecdysozoa</taxon>
        <taxon>Arthropoda</taxon>
        <taxon>Hexapoda</taxon>
        <taxon>Insecta</taxon>
        <taxon>Pterygota</taxon>
        <taxon>Neoptera</taxon>
        <taxon>Endopterygota</taxon>
        <taxon>Lepidoptera</taxon>
        <taxon>Glossata</taxon>
        <taxon>Ditrysia</taxon>
        <taxon>Pyraloidea</taxon>
        <taxon>Crambidae</taxon>
        <taxon>Pyraustinae</taxon>
        <taxon>Loxostege</taxon>
    </lineage>
</organism>
<proteinExistence type="predicted"/>
<name>A0ABD0SGE5_LOXSC</name>
<dbReference type="InterPro" id="IPR032675">
    <property type="entry name" value="LRR_dom_sf"/>
</dbReference>
<evidence type="ECO:0008006" key="3">
    <source>
        <dbReference type="Google" id="ProtNLM"/>
    </source>
</evidence>
<dbReference type="SUPFAM" id="SSF52047">
    <property type="entry name" value="RNI-like"/>
    <property type="match status" value="1"/>
</dbReference>
<sequence length="285" mass="32957">MALTRKSSTLYRALVITSRRYSEKVEKSVYQRHEEGEKPRLVHGEPYPEWRKQWVKREGEWTSKLSVFVEKNPSPDILYLFSQAPNLTVQKVKDWWANMKELQEIENQKYLPERVATLGANLAAVHFFCYRFATVRLKDSEEWIRGDITNLKLPSTYTDGYYVEAIDCANFHHNGIRYEGLENLQNLNFLKWLSLKNNKHVDVWCLDRVAGHTGRTLEYLDISGCNLCVGGVFAIARMSALKMLIITDPGDNMDLQAALSMLEQENPRLLIKAIRPTSDNVNNSK</sequence>
<comment type="caution">
    <text evidence="1">The sequence shown here is derived from an EMBL/GenBank/DDBJ whole genome shotgun (WGS) entry which is preliminary data.</text>
</comment>
<dbReference type="EMBL" id="JBEDNZ010000021">
    <property type="protein sequence ID" value="KAL0818921.1"/>
    <property type="molecule type" value="Genomic_DNA"/>
</dbReference>
<protein>
    <recommendedName>
        <fullName evidence="3">Mitochondrial ATP synthase regulatory component factor B</fullName>
    </recommendedName>
</protein>
<evidence type="ECO:0000313" key="2">
    <source>
        <dbReference type="Proteomes" id="UP001549921"/>
    </source>
</evidence>
<dbReference type="AlphaFoldDB" id="A0ABD0SGE5"/>
<accession>A0ABD0SGE5</accession>
<dbReference type="Proteomes" id="UP001549921">
    <property type="component" value="Unassembled WGS sequence"/>
</dbReference>
<dbReference type="Gene3D" id="3.80.10.10">
    <property type="entry name" value="Ribonuclease Inhibitor"/>
    <property type="match status" value="1"/>
</dbReference>
<evidence type="ECO:0000313" key="1">
    <source>
        <dbReference type="EMBL" id="KAL0818921.1"/>
    </source>
</evidence>